<keyword evidence="2" id="KW-0378">Hydrolase</keyword>
<keyword evidence="6" id="KW-1185">Reference proteome</keyword>
<feature type="domain" description="Exonuclease" evidence="4">
    <location>
        <begin position="4"/>
        <end position="172"/>
    </location>
</feature>
<dbReference type="CDD" id="cd06127">
    <property type="entry name" value="DEDDh"/>
    <property type="match status" value="1"/>
</dbReference>
<reference evidence="5 6" key="1">
    <citation type="submission" date="2019-03" db="EMBL/GenBank/DDBJ databases">
        <title>Genomic Encyclopedia of Archaeal and Bacterial Type Strains, Phase II (KMG-II): from individual species to whole genera.</title>
        <authorList>
            <person name="Goeker M."/>
        </authorList>
    </citation>
    <scope>NUCLEOTIDE SEQUENCE [LARGE SCALE GENOMIC DNA]</scope>
    <source>
        <strain evidence="5 6">DSM 45499</strain>
    </source>
</reference>
<name>A0A4R7VP52_9PSEU</name>
<dbReference type="InterPro" id="IPR036420">
    <property type="entry name" value="BRCT_dom_sf"/>
</dbReference>
<evidence type="ECO:0000256" key="2">
    <source>
        <dbReference type="ARBA" id="ARBA00022801"/>
    </source>
</evidence>
<dbReference type="SMART" id="SM00479">
    <property type="entry name" value="EXOIII"/>
    <property type="match status" value="1"/>
</dbReference>
<dbReference type="GO" id="GO:0003676">
    <property type="term" value="F:nucleic acid binding"/>
    <property type="evidence" value="ECO:0007669"/>
    <property type="project" value="InterPro"/>
</dbReference>
<dbReference type="SUPFAM" id="SSF53098">
    <property type="entry name" value="Ribonuclease H-like"/>
    <property type="match status" value="1"/>
</dbReference>
<gene>
    <name evidence="5" type="ORF">CLV71_106400</name>
</gene>
<dbReference type="InterPro" id="IPR012337">
    <property type="entry name" value="RNaseH-like_sf"/>
</dbReference>
<comment type="caution">
    <text evidence="5">The sequence shown here is derived from an EMBL/GenBank/DDBJ whole genome shotgun (WGS) entry which is preliminary data.</text>
</comment>
<dbReference type="EMBL" id="SOCP01000006">
    <property type="protein sequence ID" value="TDV51049.1"/>
    <property type="molecule type" value="Genomic_DNA"/>
</dbReference>
<dbReference type="Pfam" id="PF00929">
    <property type="entry name" value="RNase_T"/>
    <property type="match status" value="1"/>
</dbReference>
<dbReference type="AlphaFoldDB" id="A0A4R7VP52"/>
<dbReference type="InterPro" id="IPR036397">
    <property type="entry name" value="RNaseH_sf"/>
</dbReference>
<dbReference type="PANTHER" id="PTHR30231">
    <property type="entry name" value="DNA POLYMERASE III SUBUNIT EPSILON"/>
    <property type="match status" value="1"/>
</dbReference>
<organism evidence="5 6">
    <name type="scientific">Actinophytocola oryzae</name>
    <dbReference type="NCBI Taxonomy" id="502181"/>
    <lineage>
        <taxon>Bacteria</taxon>
        <taxon>Bacillati</taxon>
        <taxon>Actinomycetota</taxon>
        <taxon>Actinomycetes</taxon>
        <taxon>Pseudonocardiales</taxon>
        <taxon>Pseudonocardiaceae</taxon>
    </lineage>
</organism>
<dbReference type="RefSeq" id="WP_243866580.1">
    <property type="nucleotide sequence ID" value="NZ_SOCP01000006.1"/>
</dbReference>
<dbReference type="InterPro" id="IPR013520">
    <property type="entry name" value="Ribonucl_H"/>
</dbReference>
<evidence type="ECO:0000313" key="5">
    <source>
        <dbReference type="EMBL" id="TDV51049.1"/>
    </source>
</evidence>
<dbReference type="SUPFAM" id="SSF52113">
    <property type="entry name" value="BRCT domain"/>
    <property type="match status" value="1"/>
</dbReference>
<protein>
    <submittedName>
        <fullName evidence="5">DNA polymerase-3 subunit epsilon</fullName>
    </submittedName>
</protein>
<accession>A0A4R7VP52</accession>
<dbReference type="Proteomes" id="UP000294927">
    <property type="component" value="Unassembled WGS sequence"/>
</dbReference>
<keyword evidence="1" id="KW-0540">Nuclease</keyword>
<dbReference type="Gene3D" id="3.40.50.10190">
    <property type="entry name" value="BRCT domain"/>
    <property type="match status" value="1"/>
</dbReference>
<dbReference type="InterPro" id="IPR029024">
    <property type="entry name" value="TerB-like"/>
</dbReference>
<dbReference type="GO" id="GO:0005829">
    <property type="term" value="C:cytosol"/>
    <property type="evidence" value="ECO:0007669"/>
    <property type="project" value="TreeGrafter"/>
</dbReference>
<proteinExistence type="predicted"/>
<dbReference type="PANTHER" id="PTHR30231:SF4">
    <property type="entry name" value="PROTEIN NEN2"/>
    <property type="match status" value="1"/>
</dbReference>
<dbReference type="GO" id="GO:0008408">
    <property type="term" value="F:3'-5' exonuclease activity"/>
    <property type="evidence" value="ECO:0007669"/>
    <property type="project" value="TreeGrafter"/>
</dbReference>
<evidence type="ECO:0000256" key="3">
    <source>
        <dbReference type="ARBA" id="ARBA00022839"/>
    </source>
</evidence>
<keyword evidence="3" id="KW-0269">Exonuclease</keyword>
<evidence type="ECO:0000256" key="1">
    <source>
        <dbReference type="ARBA" id="ARBA00022722"/>
    </source>
</evidence>
<evidence type="ECO:0000313" key="6">
    <source>
        <dbReference type="Proteomes" id="UP000294927"/>
    </source>
</evidence>
<dbReference type="FunFam" id="3.30.420.10:FF:000045">
    <property type="entry name" value="3'-5' exonuclease DinG"/>
    <property type="match status" value="1"/>
</dbReference>
<sequence length="407" mass="43962">MSVGYAVVDVETTGLFAGRWHNRIAEVAVVHVGRDGNVTGEWSTLVNPERDLGPQHIHGIRAGDVLTAPRFADIAGDLAPLLAGRVVVAHNLGFDLRFLRYEFERLGFSVPLDVEFGLCTMAMSERYLAGSSRSLSACCAAAGVRQGTAHSALHDARAAAGLLGCFVRVAGQPEPWDALFGGGLLWPGIPPGCGRTRRRGTIDAQPTSFLSRLVDRLPRIPDMPHADEYLAVLDQALLDRHLSISEQDALLELAESLKLSFDAAMALHRRYLVALAQVAWADGLVTDGERLDLVRVAELLGLSADDVTVALDAGRNHQEAPRLGQFRLRRGDTVAFTGQLSGSREEWERQALAIGLVVTPGGVTRRTRLLVAADPDSLSGKADKARRYGIPIVTEEAFAGLLERMDD</sequence>
<dbReference type="SUPFAM" id="SSF158682">
    <property type="entry name" value="TerB-like"/>
    <property type="match status" value="1"/>
</dbReference>
<dbReference type="Gene3D" id="3.30.420.10">
    <property type="entry name" value="Ribonuclease H-like superfamily/Ribonuclease H"/>
    <property type="match status" value="1"/>
</dbReference>
<evidence type="ECO:0000259" key="4">
    <source>
        <dbReference type="SMART" id="SM00479"/>
    </source>
</evidence>